<dbReference type="Proteomes" id="UP001627284">
    <property type="component" value="Unassembled WGS sequence"/>
</dbReference>
<dbReference type="EMBL" id="JBJKTR010000020">
    <property type="protein sequence ID" value="KAL3331464.1"/>
    <property type="molecule type" value="Genomic_DNA"/>
</dbReference>
<evidence type="ECO:0008006" key="3">
    <source>
        <dbReference type="Google" id="ProtNLM"/>
    </source>
</evidence>
<keyword evidence="2" id="KW-1185">Reference proteome</keyword>
<reference evidence="1 2" key="1">
    <citation type="submission" date="2024-05" db="EMBL/GenBank/DDBJ databases">
        <title>De novo assembly of an allotetraploid wild potato.</title>
        <authorList>
            <person name="Hosaka A.J."/>
        </authorList>
    </citation>
    <scope>NUCLEOTIDE SEQUENCE [LARGE SCALE GENOMIC DNA]</scope>
    <source>
        <tissue evidence="1">Young leaves</tissue>
    </source>
</reference>
<dbReference type="AlphaFoldDB" id="A0ABD2RIG5"/>
<evidence type="ECO:0000313" key="1">
    <source>
        <dbReference type="EMBL" id="KAL3331464.1"/>
    </source>
</evidence>
<feature type="non-terminal residue" evidence="1">
    <location>
        <position position="1"/>
    </location>
</feature>
<gene>
    <name evidence="1" type="ORF">AABB24_035006</name>
</gene>
<organism evidence="1 2">
    <name type="scientific">Solanum stoloniferum</name>
    <dbReference type="NCBI Taxonomy" id="62892"/>
    <lineage>
        <taxon>Eukaryota</taxon>
        <taxon>Viridiplantae</taxon>
        <taxon>Streptophyta</taxon>
        <taxon>Embryophyta</taxon>
        <taxon>Tracheophyta</taxon>
        <taxon>Spermatophyta</taxon>
        <taxon>Magnoliopsida</taxon>
        <taxon>eudicotyledons</taxon>
        <taxon>Gunneridae</taxon>
        <taxon>Pentapetalae</taxon>
        <taxon>asterids</taxon>
        <taxon>lamiids</taxon>
        <taxon>Solanales</taxon>
        <taxon>Solanaceae</taxon>
        <taxon>Solanoideae</taxon>
        <taxon>Solaneae</taxon>
        <taxon>Solanum</taxon>
    </lineage>
</organism>
<dbReference type="PANTHER" id="PTHR33978:SF4">
    <property type="entry name" value="SERINE_THREONINE-KINASE"/>
    <property type="match status" value="1"/>
</dbReference>
<protein>
    <recommendedName>
        <fullName evidence="3">Avr9/Cf-9 rapidly elicited protein 194</fullName>
    </recommendedName>
</protein>
<accession>A0ABD2RIG5</accession>
<proteinExistence type="predicted"/>
<dbReference type="PANTHER" id="PTHR33978">
    <property type="entry name" value="SERINE/THREONINE-KINASE"/>
    <property type="match status" value="1"/>
</dbReference>
<evidence type="ECO:0000313" key="2">
    <source>
        <dbReference type="Proteomes" id="UP001627284"/>
    </source>
</evidence>
<name>A0ABD2RIG5_9SOLN</name>
<sequence length="200" mass="22337">IKRTFLSTPQTHLSYDSPLYKPQNLRLLILHYPPITAMAKTPEKISPQKMAAGAVNKPPIWDCGSSLYDSFELKSFERQLDSAISSRSLSMPHLPDRRVLIPTSTTDPQQMTQPISKKISRISRSFQKLLKSVFRAKQSNSPLFQGQNQDGFYVVYDKSGALTTIPEGPEYDGLSPEIKSLVRRTGSERFTATSIGISCA</sequence>
<comment type="caution">
    <text evidence="1">The sequence shown here is derived from an EMBL/GenBank/DDBJ whole genome shotgun (WGS) entry which is preliminary data.</text>
</comment>